<dbReference type="EMBL" id="MAMP01000015">
    <property type="protein sequence ID" value="OES45453.1"/>
    <property type="molecule type" value="Genomic_DNA"/>
</dbReference>
<keyword evidence="2" id="KW-1185">Reference proteome</keyword>
<dbReference type="RefSeq" id="WP_069937909.1">
    <property type="nucleotide sequence ID" value="NZ_MAMP01000015.1"/>
</dbReference>
<gene>
    <name evidence="1" type="ORF">BA724_17530</name>
</gene>
<comment type="caution">
    <text evidence="1">The sequence shown here is derived from an EMBL/GenBank/DDBJ whole genome shotgun (WGS) entry which is preliminary data.</text>
</comment>
<dbReference type="AlphaFoldDB" id="A0A1E7DQX0"/>
<organism evidence="1 2">
    <name type="scientific">Domibacillus iocasae</name>
    <dbReference type="NCBI Taxonomy" id="1714016"/>
    <lineage>
        <taxon>Bacteria</taxon>
        <taxon>Bacillati</taxon>
        <taxon>Bacillota</taxon>
        <taxon>Bacilli</taxon>
        <taxon>Bacillales</taxon>
        <taxon>Bacillaceae</taxon>
        <taxon>Domibacillus</taxon>
    </lineage>
</organism>
<reference evidence="1 2" key="1">
    <citation type="submission" date="2016-06" db="EMBL/GenBank/DDBJ databases">
        <title>Domibacillus iocasae genome sequencing.</title>
        <authorList>
            <person name="Verma A."/>
            <person name="Pal Y."/>
            <person name="Ojha A.K."/>
            <person name="Krishnamurthi S."/>
        </authorList>
    </citation>
    <scope>NUCLEOTIDE SEQUENCE [LARGE SCALE GENOMIC DNA]</scope>
    <source>
        <strain evidence="1 2">DSM 29979</strain>
    </source>
</reference>
<name>A0A1E7DQX0_9BACI</name>
<accession>A0A1E7DQX0</accession>
<proteinExistence type="predicted"/>
<protein>
    <submittedName>
        <fullName evidence="1">Uncharacterized protein</fullName>
    </submittedName>
</protein>
<evidence type="ECO:0000313" key="1">
    <source>
        <dbReference type="EMBL" id="OES45453.1"/>
    </source>
</evidence>
<dbReference type="STRING" id="1714016.BA724_17530"/>
<evidence type="ECO:0000313" key="2">
    <source>
        <dbReference type="Proteomes" id="UP000095658"/>
    </source>
</evidence>
<dbReference type="Proteomes" id="UP000095658">
    <property type="component" value="Unassembled WGS sequence"/>
</dbReference>
<sequence>MEIINKDLFIDDTDLGRIDELLVGGIIDLDECVNVLFMLMGDSPAYVQEVRFYRSPKDEEDKRIIEMVLQAVREFIQHKKND</sequence>